<dbReference type="GO" id="GO:0005737">
    <property type="term" value="C:cytoplasm"/>
    <property type="evidence" value="ECO:0007669"/>
    <property type="project" value="TreeGrafter"/>
</dbReference>
<name>A0A9Q1CTK7_HOLLE</name>
<proteinExistence type="predicted"/>
<gene>
    <name evidence="2" type="ORF">HOLleu_04215</name>
</gene>
<dbReference type="GO" id="GO:0008251">
    <property type="term" value="F:tRNA-specific adenosine deaminase activity"/>
    <property type="evidence" value="ECO:0007669"/>
    <property type="project" value="TreeGrafter"/>
</dbReference>
<dbReference type="GO" id="GO:0003726">
    <property type="term" value="F:double-stranded RNA adenosine deaminase activity"/>
    <property type="evidence" value="ECO:0007669"/>
    <property type="project" value="TreeGrafter"/>
</dbReference>
<evidence type="ECO:0000313" key="2">
    <source>
        <dbReference type="EMBL" id="KAJ8050856.1"/>
    </source>
</evidence>
<dbReference type="PROSITE" id="PS50141">
    <property type="entry name" value="A_DEAMIN_EDITASE"/>
    <property type="match status" value="1"/>
</dbReference>
<evidence type="ECO:0000313" key="3">
    <source>
        <dbReference type="Proteomes" id="UP001152320"/>
    </source>
</evidence>
<keyword evidence="3" id="KW-1185">Reference proteome</keyword>
<accession>A0A9Q1CTK7</accession>
<dbReference type="InterPro" id="IPR002466">
    <property type="entry name" value="A_deamin"/>
</dbReference>
<dbReference type="Proteomes" id="UP001152320">
    <property type="component" value="Chromosome 1"/>
</dbReference>
<dbReference type="GO" id="GO:0006382">
    <property type="term" value="P:adenosine to inosine editing"/>
    <property type="evidence" value="ECO:0007669"/>
    <property type="project" value="TreeGrafter"/>
</dbReference>
<dbReference type="PANTHER" id="PTHR10910:SF62">
    <property type="entry name" value="AT07585P-RELATED"/>
    <property type="match status" value="1"/>
</dbReference>
<dbReference type="AlphaFoldDB" id="A0A9Q1CTK7"/>
<dbReference type="GO" id="GO:0006396">
    <property type="term" value="P:RNA processing"/>
    <property type="evidence" value="ECO:0007669"/>
    <property type="project" value="InterPro"/>
</dbReference>
<dbReference type="Pfam" id="PF02137">
    <property type="entry name" value="A_deamin"/>
    <property type="match status" value="1"/>
</dbReference>
<dbReference type="EMBL" id="JAIZAY010000001">
    <property type="protein sequence ID" value="KAJ8050856.1"/>
    <property type="molecule type" value="Genomic_DNA"/>
</dbReference>
<dbReference type="OrthoDB" id="10268011at2759"/>
<dbReference type="GO" id="GO:0003725">
    <property type="term" value="F:double-stranded RNA binding"/>
    <property type="evidence" value="ECO:0007669"/>
    <property type="project" value="TreeGrafter"/>
</dbReference>
<reference evidence="2" key="1">
    <citation type="submission" date="2021-10" db="EMBL/GenBank/DDBJ databases">
        <title>Tropical sea cucumber genome reveals ecological adaptation and Cuvierian tubules defense mechanism.</title>
        <authorList>
            <person name="Chen T."/>
        </authorList>
    </citation>
    <scope>NUCLEOTIDE SEQUENCE</scope>
    <source>
        <strain evidence="2">Nanhai2018</strain>
        <tissue evidence="2">Muscle</tissue>
    </source>
</reference>
<dbReference type="PANTHER" id="PTHR10910">
    <property type="entry name" value="EUKARYOTE SPECIFIC DSRNA BINDING PROTEIN"/>
    <property type="match status" value="1"/>
</dbReference>
<dbReference type="SMART" id="SM00552">
    <property type="entry name" value="ADEAMc"/>
    <property type="match status" value="1"/>
</dbReference>
<protein>
    <submittedName>
        <fullName evidence="2">Double-stranded RNA-specific editase 1</fullName>
    </submittedName>
</protein>
<comment type="caution">
    <text evidence="2">The sequence shown here is derived from an EMBL/GenBank/DDBJ whole genome shotgun (WGS) entry which is preliminary data.</text>
</comment>
<dbReference type="GO" id="GO:0005730">
    <property type="term" value="C:nucleolus"/>
    <property type="evidence" value="ECO:0007669"/>
    <property type="project" value="TreeGrafter"/>
</dbReference>
<sequence>MTCSDKICKWNVVGVQGALLSHFLDPIYLTSIVIGSNFREDQVQLALNRRLELLTPMNYNLPPPFRVNYPIIKGKEEKQGIHGNRISLNWFAGRGVPVEINNGFRGRVLHLETCSRLCKMELFTAFVEVCRLGFIHWPRLLEDNTTYLEFKERASSYKEAKAVLTNYLRSSSLGHWISKPREVDVFSLGSRKNLKRTNNAL</sequence>
<evidence type="ECO:0000259" key="1">
    <source>
        <dbReference type="PROSITE" id="PS50141"/>
    </source>
</evidence>
<feature type="domain" description="A to I editase" evidence="1">
    <location>
        <begin position="1"/>
        <end position="186"/>
    </location>
</feature>
<organism evidence="2 3">
    <name type="scientific">Holothuria leucospilota</name>
    <name type="common">Black long sea cucumber</name>
    <name type="synonym">Mertensiothuria leucospilota</name>
    <dbReference type="NCBI Taxonomy" id="206669"/>
    <lineage>
        <taxon>Eukaryota</taxon>
        <taxon>Metazoa</taxon>
        <taxon>Echinodermata</taxon>
        <taxon>Eleutherozoa</taxon>
        <taxon>Echinozoa</taxon>
        <taxon>Holothuroidea</taxon>
        <taxon>Aspidochirotacea</taxon>
        <taxon>Aspidochirotida</taxon>
        <taxon>Holothuriidae</taxon>
        <taxon>Holothuria</taxon>
    </lineage>
</organism>